<comment type="caution">
    <text evidence="5">The sequence shown here is derived from an EMBL/GenBank/DDBJ whole genome shotgun (WGS) entry which is preliminary data.</text>
</comment>
<dbReference type="Proteomes" id="UP001589867">
    <property type="component" value="Unassembled WGS sequence"/>
</dbReference>
<dbReference type="Pfam" id="PF00501">
    <property type="entry name" value="AMP-binding"/>
    <property type="match status" value="1"/>
</dbReference>
<protein>
    <submittedName>
        <fullName evidence="5">Acyl-CoA synthetase</fullName>
    </submittedName>
</protein>
<dbReference type="PANTHER" id="PTHR43201:SF5">
    <property type="entry name" value="MEDIUM-CHAIN ACYL-COA LIGASE ACSF2, MITOCHONDRIAL"/>
    <property type="match status" value="1"/>
</dbReference>
<dbReference type="PANTHER" id="PTHR43201">
    <property type="entry name" value="ACYL-COA SYNTHETASE"/>
    <property type="match status" value="1"/>
</dbReference>
<evidence type="ECO:0000256" key="1">
    <source>
        <dbReference type="ARBA" id="ARBA00006432"/>
    </source>
</evidence>
<dbReference type="InterPro" id="IPR042099">
    <property type="entry name" value="ANL_N_sf"/>
</dbReference>
<dbReference type="Gene3D" id="3.30.300.30">
    <property type="match status" value="1"/>
</dbReference>
<evidence type="ECO:0000313" key="5">
    <source>
        <dbReference type="EMBL" id="MFC0530009.1"/>
    </source>
</evidence>
<feature type="domain" description="AMP-binding enzyme C-terminal" evidence="4">
    <location>
        <begin position="421"/>
        <end position="499"/>
    </location>
</feature>
<dbReference type="InterPro" id="IPR020845">
    <property type="entry name" value="AMP-binding_CS"/>
</dbReference>
<dbReference type="InterPro" id="IPR025110">
    <property type="entry name" value="AMP-bd_C"/>
</dbReference>
<dbReference type="RefSeq" id="WP_377253089.1">
    <property type="nucleotide sequence ID" value="NZ_JBHLUH010000039.1"/>
</dbReference>
<reference evidence="5 6" key="1">
    <citation type="submission" date="2024-09" db="EMBL/GenBank/DDBJ databases">
        <authorList>
            <person name="Sun Q."/>
            <person name="Mori K."/>
        </authorList>
    </citation>
    <scope>NUCLEOTIDE SEQUENCE [LARGE SCALE GENOMIC DNA]</scope>
    <source>
        <strain evidence="5 6">TBRC 3947</strain>
    </source>
</reference>
<dbReference type="Gene3D" id="3.40.50.12780">
    <property type="entry name" value="N-terminal domain of ligase-like"/>
    <property type="match status" value="1"/>
</dbReference>
<dbReference type="PROSITE" id="PS00455">
    <property type="entry name" value="AMP_BINDING"/>
    <property type="match status" value="1"/>
</dbReference>
<dbReference type="InterPro" id="IPR000873">
    <property type="entry name" value="AMP-dep_synth/lig_dom"/>
</dbReference>
<evidence type="ECO:0000313" key="6">
    <source>
        <dbReference type="Proteomes" id="UP001589867"/>
    </source>
</evidence>
<accession>A0ABV6M674</accession>
<evidence type="ECO:0000259" key="3">
    <source>
        <dbReference type="Pfam" id="PF00501"/>
    </source>
</evidence>
<gene>
    <name evidence="5" type="ORF">ACFFIA_20305</name>
</gene>
<evidence type="ECO:0000256" key="2">
    <source>
        <dbReference type="ARBA" id="ARBA00022598"/>
    </source>
</evidence>
<name>A0ABV6M674_9ACTN</name>
<dbReference type="Pfam" id="PF13193">
    <property type="entry name" value="AMP-binding_C"/>
    <property type="match status" value="1"/>
</dbReference>
<dbReference type="EMBL" id="JBHLUH010000039">
    <property type="protein sequence ID" value="MFC0530009.1"/>
    <property type="molecule type" value="Genomic_DNA"/>
</dbReference>
<feature type="domain" description="AMP-dependent synthetase/ligase" evidence="3">
    <location>
        <begin position="7"/>
        <end position="360"/>
    </location>
</feature>
<comment type="similarity">
    <text evidence="1">Belongs to the ATP-dependent AMP-binding enzyme family.</text>
</comment>
<dbReference type="SUPFAM" id="SSF56801">
    <property type="entry name" value="Acetyl-CoA synthetase-like"/>
    <property type="match status" value="1"/>
</dbReference>
<keyword evidence="2" id="KW-0436">Ligase</keyword>
<evidence type="ECO:0000259" key="4">
    <source>
        <dbReference type="Pfam" id="PF13193"/>
    </source>
</evidence>
<proteinExistence type="inferred from homology"/>
<sequence>MYPGAFAATTPDKPAIVMGSSGQVVTYRELDDRSMRLARLLHARGLRRGDRVAILAENHPRYHEVYWAAMRSGLYLTAVNRHLSPAEAVYVVRNSGSSVLVSTAALAERATAILRELGGSTIGLMLDGSAAGFEAYEEAIAAHPPRPLERQWRGDVLLYSSGTTGRPKGVIHALPDVEVDDPAGGLVAQLERGLLGMDDTSVYLSPAPLYHAAPLSWSGAVHELGGTAVVMERFDAEQYLALVERHRVTHSQVVPTMLVRLLRLPREVRERYDISSLRQVVHAAAPCPPAVKRAVIEWFGPIVSEYYSSTEGNCFAFITAEEWLRRPGSVGKPLIGEPHVCDELGHELPPGEVGILYCHRRDASFEYFGDAEKTRETRHPRVADWTTIGDIGYVDEDGYLYLTDRQAFMIISGGVNIYPAEIEACLIAHPTVADVAVFGLPDPEMGESVHAVVRLESGTEPSPAHAEELRAFAREHLAGFKVPRTVDFRDELPRLPTGKLAKGRLREEYLGAAG</sequence>
<organism evidence="5 6">
    <name type="scientific">Phytohabitans kaempferiae</name>
    <dbReference type="NCBI Taxonomy" id="1620943"/>
    <lineage>
        <taxon>Bacteria</taxon>
        <taxon>Bacillati</taxon>
        <taxon>Actinomycetota</taxon>
        <taxon>Actinomycetes</taxon>
        <taxon>Micromonosporales</taxon>
        <taxon>Micromonosporaceae</taxon>
    </lineage>
</organism>
<dbReference type="InterPro" id="IPR045851">
    <property type="entry name" value="AMP-bd_C_sf"/>
</dbReference>
<keyword evidence="6" id="KW-1185">Reference proteome</keyword>